<feature type="transmembrane region" description="Helical" evidence="1">
    <location>
        <begin position="96"/>
        <end position="124"/>
    </location>
</feature>
<evidence type="ECO:0000313" key="2">
    <source>
        <dbReference type="EMBL" id="MFC4453322.1"/>
    </source>
</evidence>
<name>A0ABV8Y628_9DEIO</name>
<feature type="transmembrane region" description="Helical" evidence="1">
    <location>
        <begin position="60"/>
        <end position="84"/>
    </location>
</feature>
<keyword evidence="1" id="KW-1133">Transmembrane helix</keyword>
<protein>
    <submittedName>
        <fullName evidence="2">Uncharacterized protein</fullName>
    </submittedName>
</protein>
<organism evidence="2 3">
    <name type="scientific">Deinococcus sonorensis</name>
    <dbReference type="NCBI Taxonomy" id="309891"/>
    <lineage>
        <taxon>Bacteria</taxon>
        <taxon>Thermotogati</taxon>
        <taxon>Deinococcota</taxon>
        <taxon>Deinococci</taxon>
        <taxon>Deinococcales</taxon>
        <taxon>Deinococcaceae</taxon>
        <taxon>Deinococcus</taxon>
    </lineage>
</organism>
<feature type="transmembrane region" description="Helical" evidence="1">
    <location>
        <begin position="12"/>
        <end position="40"/>
    </location>
</feature>
<keyword evidence="1" id="KW-0812">Transmembrane</keyword>
<dbReference type="EMBL" id="JBHSEG010000001">
    <property type="protein sequence ID" value="MFC4453322.1"/>
    <property type="molecule type" value="Genomic_DNA"/>
</dbReference>
<gene>
    <name evidence="2" type="ORF">ACFO0P_05985</name>
</gene>
<keyword evidence="1" id="KW-0472">Membrane</keyword>
<dbReference type="RefSeq" id="WP_380129701.1">
    <property type="nucleotide sequence ID" value="NZ_JBHSEG010000001.1"/>
</dbReference>
<comment type="caution">
    <text evidence="2">The sequence shown here is derived from an EMBL/GenBank/DDBJ whole genome shotgun (WGS) entry which is preliminary data.</text>
</comment>
<proteinExistence type="predicted"/>
<evidence type="ECO:0000313" key="3">
    <source>
        <dbReference type="Proteomes" id="UP001595939"/>
    </source>
</evidence>
<reference evidence="3" key="1">
    <citation type="journal article" date="2019" name="Int. J. Syst. Evol. Microbiol.">
        <title>The Global Catalogue of Microorganisms (GCM) 10K type strain sequencing project: providing services to taxonomists for standard genome sequencing and annotation.</title>
        <authorList>
            <consortium name="The Broad Institute Genomics Platform"/>
            <consortium name="The Broad Institute Genome Sequencing Center for Infectious Disease"/>
            <person name="Wu L."/>
            <person name="Ma J."/>
        </authorList>
    </citation>
    <scope>NUCLEOTIDE SEQUENCE [LARGE SCALE GENOMIC DNA]</scope>
    <source>
        <strain evidence="3">CCUG 39970</strain>
    </source>
</reference>
<evidence type="ECO:0000256" key="1">
    <source>
        <dbReference type="SAM" id="Phobius"/>
    </source>
</evidence>
<dbReference type="Proteomes" id="UP001595939">
    <property type="component" value="Unassembled WGS sequence"/>
</dbReference>
<sequence>MSQAALGRPEKLNWVTVPLIVLMVFQVLAVILVPLVWPLITAILSGDTTLASQDVQLARTVTGSAIAVAEVVQLIILVFTFLTYRAVVQGRSWGRIAAVVLFVLNILNFPFGTLLAVFGLIGAFDPDVQRYCSR</sequence>
<accession>A0ABV8Y628</accession>
<keyword evidence="3" id="KW-1185">Reference proteome</keyword>